<proteinExistence type="predicted"/>
<dbReference type="EMBL" id="JBHFEH010000001">
    <property type="protein sequence ID" value="KAL2058775.1"/>
    <property type="molecule type" value="Genomic_DNA"/>
</dbReference>
<reference evidence="1 2" key="1">
    <citation type="submission" date="2024-09" db="EMBL/GenBank/DDBJ databases">
        <title>Rethinking Asexuality: The Enigmatic Case of Functional Sexual Genes in Lepraria (Stereocaulaceae).</title>
        <authorList>
            <person name="Doellman M."/>
            <person name="Sun Y."/>
            <person name="Barcenas-Pena A."/>
            <person name="Lumbsch H.T."/>
            <person name="Grewe F."/>
        </authorList>
    </citation>
    <scope>NUCLEOTIDE SEQUENCE [LARGE SCALE GENOMIC DNA]</scope>
    <source>
        <strain evidence="1 2">Grewe 0041</strain>
    </source>
</reference>
<sequence>MTNTTNMTHPDIKPGKIQFEPSSCSTMTDMIHSEPLITKDLIDALLNRVNEKLEISLNVSDFDQYTISSGNPPGEDDLSDRKILSMAKEKAGDGNHVGSYKQRLRIDAKRNRNGDLKPPPGQPGSVERALPTLISLLPSISECSFDGPLYQNHLSNLIRISHLKQLRFKNKRLVS</sequence>
<organism evidence="1 2">
    <name type="scientific">Lepraria finkii</name>
    <dbReference type="NCBI Taxonomy" id="1340010"/>
    <lineage>
        <taxon>Eukaryota</taxon>
        <taxon>Fungi</taxon>
        <taxon>Dikarya</taxon>
        <taxon>Ascomycota</taxon>
        <taxon>Pezizomycotina</taxon>
        <taxon>Lecanoromycetes</taxon>
        <taxon>OSLEUM clade</taxon>
        <taxon>Lecanoromycetidae</taxon>
        <taxon>Lecanorales</taxon>
        <taxon>Lecanorineae</taxon>
        <taxon>Stereocaulaceae</taxon>
        <taxon>Lepraria</taxon>
    </lineage>
</organism>
<name>A0ABR4BLV7_9LECA</name>
<evidence type="ECO:0000313" key="2">
    <source>
        <dbReference type="Proteomes" id="UP001590951"/>
    </source>
</evidence>
<gene>
    <name evidence="1" type="ORF">ABVK25_000066</name>
</gene>
<accession>A0ABR4BLV7</accession>
<protein>
    <submittedName>
        <fullName evidence="1">Uncharacterized protein</fullName>
    </submittedName>
</protein>
<keyword evidence="2" id="KW-1185">Reference proteome</keyword>
<dbReference type="Proteomes" id="UP001590951">
    <property type="component" value="Unassembled WGS sequence"/>
</dbReference>
<comment type="caution">
    <text evidence="1">The sequence shown here is derived from an EMBL/GenBank/DDBJ whole genome shotgun (WGS) entry which is preliminary data.</text>
</comment>
<evidence type="ECO:0000313" key="1">
    <source>
        <dbReference type="EMBL" id="KAL2058775.1"/>
    </source>
</evidence>